<protein>
    <submittedName>
        <fullName evidence="2">Uncharacterized protein</fullName>
    </submittedName>
</protein>
<evidence type="ECO:0000313" key="2">
    <source>
        <dbReference type="EMBL" id="OEL34450.1"/>
    </source>
</evidence>
<dbReference type="Proteomes" id="UP000095767">
    <property type="component" value="Unassembled WGS sequence"/>
</dbReference>
<feature type="region of interest" description="Disordered" evidence="1">
    <location>
        <begin position="36"/>
        <end position="57"/>
    </location>
</feature>
<gene>
    <name evidence="2" type="ORF">BAE44_0004534</name>
</gene>
<reference evidence="2 3" key="1">
    <citation type="submission" date="2016-09" db="EMBL/GenBank/DDBJ databases">
        <title>The draft genome of Dichanthelium oligosanthes: A C3 panicoid grass species.</title>
        <authorList>
            <person name="Studer A.J."/>
            <person name="Schnable J.C."/>
            <person name="Brutnell T.P."/>
        </authorList>
    </citation>
    <scope>NUCLEOTIDE SEQUENCE [LARGE SCALE GENOMIC DNA]</scope>
    <source>
        <strain evidence="3">cv. Kellogg 1175</strain>
        <tissue evidence="2">Leaf</tissue>
    </source>
</reference>
<dbReference type="EMBL" id="LWDX02015329">
    <property type="protein sequence ID" value="OEL34450.1"/>
    <property type="molecule type" value="Genomic_DNA"/>
</dbReference>
<feature type="compositionally biased region" description="Basic and acidic residues" evidence="1">
    <location>
        <begin position="46"/>
        <end position="57"/>
    </location>
</feature>
<keyword evidence="3" id="KW-1185">Reference proteome</keyword>
<sequence length="57" mass="6236">LCAGDWSLNQGVYYVGELQELDGSSLQLRSGIEGHAPFQGSSCVEDASRPNLRDRRP</sequence>
<feature type="non-terminal residue" evidence="2">
    <location>
        <position position="1"/>
    </location>
</feature>
<organism evidence="2 3">
    <name type="scientific">Dichanthelium oligosanthes</name>
    <dbReference type="NCBI Taxonomy" id="888268"/>
    <lineage>
        <taxon>Eukaryota</taxon>
        <taxon>Viridiplantae</taxon>
        <taxon>Streptophyta</taxon>
        <taxon>Embryophyta</taxon>
        <taxon>Tracheophyta</taxon>
        <taxon>Spermatophyta</taxon>
        <taxon>Magnoliopsida</taxon>
        <taxon>Liliopsida</taxon>
        <taxon>Poales</taxon>
        <taxon>Poaceae</taxon>
        <taxon>PACMAD clade</taxon>
        <taxon>Panicoideae</taxon>
        <taxon>Panicodae</taxon>
        <taxon>Paniceae</taxon>
        <taxon>Dichantheliinae</taxon>
        <taxon>Dichanthelium</taxon>
    </lineage>
</organism>
<evidence type="ECO:0000256" key="1">
    <source>
        <dbReference type="SAM" id="MobiDB-lite"/>
    </source>
</evidence>
<dbReference type="AlphaFoldDB" id="A0A1E5WB31"/>
<name>A0A1E5WB31_9POAL</name>
<proteinExistence type="predicted"/>
<comment type="caution">
    <text evidence="2">The sequence shown here is derived from an EMBL/GenBank/DDBJ whole genome shotgun (WGS) entry which is preliminary data.</text>
</comment>
<evidence type="ECO:0000313" key="3">
    <source>
        <dbReference type="Proteomes" id="UP000095767"/>
    </source>
</evidence>
<accession>A0A1E5WB31</accession>